<dbReference type="InterPro" id="IPR011576">
    <property type="entry name" value="Pyridox_Oxase_N"/>
</dbReference>
<protein>
    <submittedName>
        <fullName evidence="2">Pyridoxamine 5'-phosphate oxidase family protein</fullName>
    </submittedName>
</protein>
<name>A0A7T7KTP5_9ACTN</name>
<dbReference type="KEGG" id="slf:JEQ17_00445"/>
<dbReference type="Proteomes" id="UP000595636">
    <property type="component" value="Chromosome"/>
</dbReference>
<dbReference type="AlphaFoldDB" id="A0A7T7KTP5"/>
<dbReference type="Pfam" id="PF01243">
    <property type="entry name" value="PNPOx_N"/>
    <property type="match status" value="1"/>
</dbReference>
<proteinExistence type="predicted"/>
<dbReference type="InterPro" id="IPR012349">
    <property type="entry name" value="Split_barrel_FMN-bd"/>
</dbReference>
<evidence type="ECO:0000313" key="2">
    <source>
        <dbReference type="EMBL" id="QQM38118.1"/>
    </source>
</evidence>
<accession>A0A7T7KTP5</accession>
<dbReference type="EMBL" id="CP066831">
    <property type="protein sequence ID" value="QQM38118.1"/>
    <property type="molecule type" value="Genomic_DNA"/>
</dbReference>
<reference evidence="2 3" key="1">
    <citation type="submission" date="2020-12" db="EMBL/GenBank/DDBJ databases">
        <title>A novel species.</title>
        <authorList>
            <person name="Li K."/>
        </authorList>
    </citation>
    <scope>NUCLEOTIDE SEQUENCE [LARGE SCALE GENOMIC DNA]</scope>
    <source>
        <strain evidence="2 3">ZYC-3</strain>
    </source>
</reference>
<dbReference type="RefSeq" id="WP_200393287.1">
    <property type="nucleotide sequence ID" value="NZ_CP066831.1"/>
</dbReference>
<organism evidence="2 3">
    <name type="scientific">Streptomyces liliifuscus</name>
    <dbReference type="NCBI Taxonomy" id="2797636"/>
    <lineage>
        <taxon>Bacteria</taxon>
        <taxon>Bacillati</taxon>
        <taxon>Actinomycetota</taxon>
        <taxon>Actinomycetes</taxon>
        <taxon>Kitasatosporales</taxon>
        <taxon>Streptomycetaceae</taxon>
        <taxon>Streptomyces</taxon>
    </lineage>
</organism>
<keyword evidence="3" id="KW-1185">Reference proteome</keyword>
<evidence type="ECO:0000313" key="3">
    <source>
        <dbReference type="Proteomes" id="UP000595636"/>
    </source>
</evidence>
<sequence>MGRFNVQEVAYLSEHILGRLATTGTSGKPHVVPIRYHFDPEREVIKIGGRVLEGRGQERLYIRHLTINPQAALVVDDVADGQTWQPRGILIKGAAVLHTEGGEVLGPGFGPNWVEVVPDFVTSWSIDSPA</sequence>
<feature type="domain" description="Pyridoxamine 5'-phosphate oxidase N-terminal" evidence="1">
    <location>
        <begin position="10"/>
        <end position="102"/>
    </location>
</feature>
<evidence type="ECO:0000259" key="1">
    <source>
        <dbReference type="Pfam" id="PF01243"/>
    </source>
</evidence>
<gene>
    <name evidence="2" type="ORF">JEQ17_00445</name>
</gene>
<dbReference type="Gene3D" id="2.30.110.10">
    <property type="entry name" value="Electron Transport, Fmn-binding Protein, Chain A"/>
    <property type="match status" value="1"/>
</dbReference>
<dbReference type="SUPFAM" id="SSF50475">
    <property type="entry name" value="FMN-binding split barrel"/>
    <property type="match status" value="1"/>
</dbReference>